<dbReference type="AlphaFoldDB" id="A0A8X6TU21"/>
<gene>
    <name evidence="2" type="ORF">NPIL_405081</name>
</gene>
<feature type="region of interest" description="Disordered" evidence="1">
    <location>
        <begin position="64"/>
        <end position="83"/>
    </location>
</feature>
<protein>
    <submittedName>
        <fullName evidence="2">Uncharacterized protein</fullName>
    </submittedName>
</protein>
<proteinExistence type="predicted"/>
<sequence length="125" mass="13512">MCSHHDAVGAAIQVSSRCRRYVHGITNIRAGRGGAENDAGTPLYGKRAAATRVVYKESIPRQITHSRYASGRRRPAPPRNAPSEAEVYAVMVRRRQCGAVCIAVYASTPAPVTPASPKRDSRLQA</sequence>
<evidence type="ECO:0000313" key="3">
    <source>
        <dbReference type="Proteomes" id="UP000887013"/>
    </source>
</evidence>
<evidence type="ECO:0000256" key="1">
    <source>
        <dbReference type="SAM" id="MobiDB-lite"/>
    </source>
</evidence>
<accession>A0A8X6TU21</accession>
<name>A0A8X6TU21_NEPPI</name>
<evidence type="ECO:0000313" key="2">
    <source>
        <dbReference type="EMBL" id="GFT46431.1"/>
    </source>
</evidence>
<organism evidence="2 3">
    <name type="scientific">Nephila pilipes</name>
    <name type="common">Giant wood spider</name>
    <name type="synonym">Nephila maculata</name>
    <dbReference type="NCBI Taxonomy" id="299642"/>
    <lineage>
        <taxon>Eukaryota</taxon>
        <taxon>Metazoa</taxon>
        <taxon>Ecdysozoa</taxon>
        <taxon>Arthropoda</taxon>
        <taxon>Chelicerata</taxon>
        <taxon>Arachnida</taxon>
        <taxon>Araneae</taxon>
        <taxon>Araneomorphae</taxon>
        <taxon>Entelegynae</taxon>
        <taxon>Araneoidea</taxon>
        <taxon>Nephilidae</taxon>
        <taxon>Nephila</taxon>
    </lineage>
</organism>
<reference evidence="2" key="1">
    <citation type="submission" date="2020-08" db="EMBL/GenBank/DDBJ databases">
        <title>Multicomponent nature underlies the extraordinary mechanical properties of spider dragline silk.</title>
        <authorList>
            <person name="Kono N."/>
            <person name="Nakamura H."/>
            <person name="Mori M."/>
            <person name="Yoshida Y."/>
            <person name="Ohtoshi R."/>
            <person name="Malay A.D."/>
            <person name="Moran D.A.P."/>
            <person name="Tomita M."/>
            <person name="Numata K."/>
            <person name="Arakawa K."/>
        </authorList>
    </citation>
    <scope>NUCLEOTIDE SEQUENCE</scope>
</reference>
<dbReference type="Proteomes" id="UP000887013">
    <property type="component" value="Unassembled WGS sequence"/>
</dbReference>
<dbReference type="EMBL" id="BMAW01064684">
    <property type="protein sequence ID" value="GFT46431.1"/>
    <property type="molecule type" value="Genomic_DNA"/>
</dbReference>
<comment type="caution">
    <text evidence="2">The sequence shown here is derived from an EMBL/GenBank/DDBJ whole genome shotgun (WGS) entry which is preliminary data.</text>
</comment>
<keyword evidence="3" id="KW-1185">Reference proteome</keyword>